<dbReference type="PANTHER" id="PTHR33886">
    <property type="entry name" value="UNSATURATED RHAMNOGALACTURONAN HYDROLASE (EUROFUNG)"/>
    <property type="match status" value="1"/>
</dbReference>
<dbReference type="Proteomes" id="UP000620064">
    <property type="component" value="Unassembled WGS sequence"/>
</dbReference>
<dbReference type="EMBL" id="BMLV01000007">
    <property type="protein sequence ID" value="GGP06603.1"/>
    <property type="molecule type" value="Genomic_DNA"/>
</dbReference>
<dbReference type="PANTHER" id="PTHR33886:SF8">
    <property type="entry name" value="UNSATURATED RHAMNOGALACTURONAN HYDROLASE (EUROFUNG)"/>
    <property type="match status" value="1"/>
</dbReference>
<keyword evidence="1" id="KW-0378">Hydrolase</keyword>
<organism evidence="2 3">
    <name type="scientific">Cloacibacterium rupense</name>
    <dbReference type="NCBI Taxonomy" id="517423"/>
    <lineage>
        <taxon>Bacteria</taxon>
        <taxon>Pseudomonadati</taxon>
        <taxon>Bacteroidota</taxon>
        <taxon>Flavobacteriia</taxon>
        <taxon>Flavobacteriales</taxon>
        <taxon>Weeksellaceae</taxon>
    </lineage>
</organism>
<sequence>MMFFLFLVALFFLLILSIDLVPDFWIWQSRIKIGQFAHEALWKDKVLQKSIFWLNHLPKTKIKDENHLIVIDILKNQYTNSTLQSWQEASLLLGLHEAYQKNESSKIKAEILKFVDSKIDKQGQWISEPKEIDAGLLAFALSEISFLEQNIKPALDSVYQLIISKLGEDETVIYRSSTPNYRYVDSIGFVCPFLTKYGVEFQNEEALQLAISQIKNFEKFGMLENKIPCHAYEIHTKNPVGIFGWGRGLAWFLIGVLETYKVLPEQHPEKKYLQNLLEQIAETLVTFQKNDGSFSWNLMDSGARRDSSATAVFAWFLQELNFKVEVQKSLQYLQSVTQRNGAVDFSQGDTKSIGVYSQKFEILPFTQGFLLQALYK</sequence>
<dbReference type="Pfam" id="PF07470">
    <property type="entry name" value="Glyco_hydro_88"/>
    <property type="match status" value="1"/>
</dbReference>
<dbReference type="RefSeq" id="WP_188618692.1">
    <property type="nucleotide sequence ID" value="NZ_BMLV01000007.1"/>
</dbReference>
<proteinExistence type="predicted"/>
<dbReference type="Gene3D" id="1.50.10.10">
    <property type="match status" value="1"/>
</dbReference>
<name>A0ABQ2NNK5_9FLAO</name>
<dbReference type="InterPro" id="IPR008928">
    <property type="entry name" value="6-hairpin_glycosidase_sf"/>
</dbReference>
<evidence type="ECO:0000313" key="3">
    <source>
        <dbReference type="Proteomes" id="UP000620064"/>
    </source>
</evidence>
<comment type="caution">
    <text evidence="2">The sequence shown here is derived from an EMBL/GenBank/DDBJ whole genome shotgun (WGS) entry which is preliminary data.</text>
</comment>
<protein>
    <recommendedName>
        <fullName evidence="4">Unsaturated rhamnogalacturonyl hydrolase</fullName>
    </recommendedName>
</protein>
<dbReference type="InterPro" id="IPR010905">
    <property type="entry name" value="Glyco_hydro_88"/>
</dbReference>
<reference evidence="3" key="1">
    <citation type="journal article" date="2019" name="Int. J. Syst. Evol. Microbiol.">
        <title>The Global Catalogue of Microorganisms (GCM) 10K type strain sequencing project: providing services to taxonomists for standard genome sequencing and annotation.</title>
        <authorList>
            <consortium name="The Broad Institute Genomics Platform"/>
            <consortium name="The Broad Institute Genome Sequencing Center for Infectious Disease"/>
            <person name="Wu L."/>
            <person name="Ma J."/>
        </authorList>
    </citation>
    <scope>NUCLEOTIDE SEQUENCE [LARGE SCALE GENOMIC DNA]</scope>
    <source>
        <strain evidence="3">CGMCC 1.7656</strain>
    </source>
</reference>
<evidence type="ECO:0008006" key="4">
    <source>
        <dbReference type="Google" id="ProtNLM"/>
    </source>
</evidence>
<evidence type="ECO:0000313" key="2">
    <source>
        <dbReference type="EMBL" id="GGP06603.1"/>
    </source>
</evidence>
<accession>A0ABQ2NNK5</accession>
<gene>
    <name evidence="2" type="ORF">GCM10010992_27260</name>
</gene>
<dbReference type="InterPro" id="IPR012341">
    <property type="entry name" value="6hp_glycosidase-like_sf"/>
</dbReference>
<dbReference type="InterPro" id="IPR052043">
    <property type="entry name" value="PolySaccharide_Degr_Enz"/>
</dbReference>
<evidence type="ECO:0000256" key="1">
    <source>
        <dbReference type="ARBA" id="ARBA00022801"/>
    </source>
</evidence>
<dbReference type="SUPFAM" id="SSF48208">
    <property type="entry name" value="Six-hairpin glycosidases"/>
    <property type="match status" value="1"/>
</dbReference>
<keyword evidence="3" id="KW-1185">Reference proteome</keyword>